<dbReference type="Proteomes" id="UP000366872">
    <property type="component" value="Unassembled WGS sequence"/>
</dbReference>
<evidence type="ECO:0000256" key="5">
    <source>
        <dbReference type="ARBA" id="ARBA00051722"/>
    </source>
</evidence>
<evidence type="ECO:0000313" key="9">
    <source>
        <dbReference type="Proteomes" id="UP000366872"/>
    </source>
</evidence>
<evidence type="ECO:0000259" key="7">
    <source>
        <dbReference type="SMART" id="SM00226"/>
    </source>
</evidence>
<dbReference type="AlphaFoldDB" id="A0A6C2UBH7"/>
<dbReference type="PRINTS" id="PR00719">
    <property type="entry name" value="LMWPTPASE"/>
</dbReference>
<dbReference type="RefSeq" id="WP_222847368.1">
    <property type="nucleotide sequence ID" value="NZ_CAAHFG010000004.1"/>
</dbReference>
<dbReference type="GO" id="GO:0004725">
    <property type="term" value="F:protein tyrosine phosphatase activity"/>
    <property type="evidence" value="ECO:0007669"/>
    <property type="project" value="UniProtKB-EC"/>
</dbReference>
<feature type="active site" evidence="6">
    <location>
        <position position="14"/>
    </location>
</feature>
<organism evidence="8 9">
    <name type="scientific">Pontiella desulfatans</name>
    <dbReference type="NCBI Taxonomy" id="2750659"/>
    <lineage>
        <taxon>Bacteria</taxon>
        <taxon>Pseudomonadati</taxon>
        <taxon>Kiritimatiellota</taxon>
        <taxon>Kiritimatiellia</taxon>
        <taxon>Kiritimatiellales</taxon>
        <taxon>Pontiellaceae</taxon>
        <taxon>Pontiella</taxon>
    </lineage>
</organism>
<dbReference type="InterPro" id="IPR050438">
    <property type="entry name" value="LMW_PTPase"/>
</dbReference>
<evidence type="ECO:0000256" key="3">
    <source>
        <dbReference type="ARBA" id="ARBA00022801"/>
    </source>
</evidence>
<dbReference type="SUPFAM" id="SSF52788">
    <property type="entry name" value="Phosphotyrosine protein phosphatases I"/>
    <property type="match status" value="1"/>
</dbReference>
<sequence length="151" mass="16664">MSMVLFVCTGNTCRSPMAEALFMHRKGDLDWKAESAGVYASHGSPASGNAVEALRELNVDLSGHRSQPLTPELVEKANLIVTMTEGHRWHVLDCFPEVENRVFLINAFGTSKVPADVSDPFGGSLNTYIRTRDEIDRALSDLILFIRTGKQ</sequence>
<keyword evidence="9" id="KW-1185">Reference proteome</keyword>
<evidence type="ECO:0000256" key="4">
    <source>
        <dbReference type="ARBA" id="ARBA00022912"/>
    </source>
</evidence>
<dbReference type="Gene3D" id="3.40.50.2300">
    <property type="match status" value="1"/>
</dbReference>
<keyword evidence="3" id="KW-0378">Hydrolase</keyword>
<dbReference type="EC" id="3.1.3.48" evidence="2"/>
<evidence type="ECO:0000256" key="2">
    <source>
        <dbReference type="ARBA" id="ARBA00013064"/>
    </source>
</evidence>
<dbReference type="SMART" id="SM00226">
    <property type="entry name" value="LMWPc"/>
    <property type="match status" value="1"/>
</dbReference>
<comment type="catalytic activity">
    <reaction evidence="5">
        <text>O-phospho-L-tyrosyl-[protein] + H2O = L-tyrosyl-[protein] + phosphate</text>
        <dbReference type="Rhea" id="RHEA:10684"/>
        <dbReference type="Rhea" id="RHEA-COMP:10136"/>
        <dbReference type="Rhea" id="RHEA-COMP:20101"/>
        <dbReference type="ChEBI" id="CHEBI:15377"/>
        <dbReference type="ChEBI" id="CHEBI:43474"/>
        <dbReference type="ChEBI" id="CHEBI:46858"/>
        <dbReference type="ChEBI" id="CHEBI:61978"/>
        <dbReference type="EC" id="3.1.3.48"/>
    </reaction>
</comment>
<keyword evidence="4" id="KW-0904">Protein phosphatase</keyword>
<gene>
    <name evidence="8" type="primary">ywlE</name>
    <name evidence="8" type="ORF">PDESU_05991</name>
</gene>
<proteinExistence type="inferred from homology"/>
<reference evidence="8 9" key="1">
    <citation type="submission" date="2019-04" db="EMBL/GenBank/DDBJ databases">
        <authorList>
            <person name="Van Vliet M D."/>
        </authorList>
    </citation>
    <scope>NUCLEOTIDE SEQUENCE [LARGE SCALE GENOMIC DNA]</scope>
    <source>
        <strain evidence="8 9">F1</strain>
    </source>
</reference>
<evidence type="ECO:0000313" key="8">
    <source>
        <dbReference type="EMBL" id="VGO17395.1"/>
    </source>
</evidence>
<dbReference type="CDD" id="cd16344">
    <property type="entry name" value="LMWPAP"/>
    <property type="match status" value="1"/>
</dbReference>
<dbReference type="InterPro" id="IPR017867">
    <property type="entry name" value="Tyr_phospatase_low_mol_wt"/>
</dbReference>
<accession>A0A6C2UBH7</accession>
<evidence type="ECO:0000256" key="6">
    <source>
        <dbReference type="PIRSR" id="PIRSR617867-1"/>
    </source>
</evidence>
<name>A0A6C2UBH7_PONDE</name>
<dbReference type="EMBL" id="CAAHFG010000004">
    <property type="protein sequence ID" value="VGO17395.1"/>
    <property type="molecule type" value="Genomic_DNA"/>
</dbReference>
<dbReference type="InterPro" id="IPR023485">
    <property type="entry name" value="Ptyr_pPase"/>
</dbReference>
<feature type="active site" description="Proton donor" evidence="6">
    <location>
        <position position="119"/>
    </location>
</feature>
<protein>
    <recommendedName>
        <fullName evidence="2">protein-tyrosine-phosphatase</fullName>
        <ecNumber evidence="2">3.1.3.48</ecNumber>
    </recommendedName>
</protein>
<dbReference type="Pfam" id="PF01451">
    <property type="entry name" value="LMWPc"/>
    <property type="match status" value="1"/>
</dbReference>
<comment type="similarity">
    <text evidence="1">Belongs to the low molecular weight phosphotyrosine protein phosphatase family.</text>
</comment>
<feature type="domain" description="Phosphotyrosine protein phosphatase I" evidence="7">
    <location>
        <begin position="2"/>
        <end position="145"/>
    </location>
</feature>
<feature type="active site" description="Nucleophile" evidence="6">
    <location>
        <position position="8"/>
    </location>
</feature>
<dbReference type="PANTHER" id="PTHR11717:SF31">
    <property type="entry name" value="LOW MOLECULAR WEIGHT PROTEIN-TYROSINE-PHOSPHATASE ETP-RELATED"/>
    <property type="match status" value="1"/>
</dbReference>
<evidence type="ECO:0000256" key="1">
    <source>
        <dbReference type="ARBA" id="ARBA00011063"/>
    </source>
</evidence>
<dbReference type="PANTHER" id="PTHR11717">
    <property type="entry name" value="LOW MOLECULAR WEIGHT PROTEIN TYROSINE PHOSPHATASE"/>
    <property type="match status" value="1"/>
</dbReference>
<dbReference type="InterPro" id="IPR036196">
    <property type="entry name" value="Ptyr_pPase_sf"/>
</dbReference>